<evidence type="ECO:0000313" key="4">
    <source>
        <dbReference type="WormBase" id="C03D6.9"/>
    </source>
</evidence>
<protein>
    <submittedName>
        <fullName evidence="2">Aa_trans domain-containing protein</fullName>
    </submittedName>
</protein>
<dbReference type="HOGENOM" id="CLU_2673348_0_0_1"/>
<accession>A0A061AL07</accession>
<dbReference type="AlphaFoldDB" id="A0A061AL07"/>
<dbReference type="GeneID" id="24104154"/>
<dbReference type="RefSeq" id="NP_001293295.1">
    <property type="nucleotide sequence ID" value="NM_001306366.3"/>
</dbReference>
<dbReference type="OrthoDB" id="10486406at2759"/>
<dbReference type="InParanoid" id="A0A061AL07"/>
<dbReference type="CTD" id="24104154"/>
<dbReference type="WormBase" id="C03D6.9">
    <property type="protein sequence ID" value="CE49952"/>
    <property type="gene ID" value="WBGene00219796"/>
</dbReference>
<reference evidence="2 3" key="1">
    <citation type="journal article" date="1998" name="Science">
        <title>Genome sequence of the nematode C. elegans: a platform for investigating biology.</title>
        <authorList>
            <consortium name="The C. elegans sequencing consortium"/>
            <person name="Sulson J.E."/>
            <person name="Waterston R."/>
        </authorList>
    </citation>
    <scope>NUCLEOTIDE SEQUENCE [LARGE SCALE GENOMIC DNA]</scope>
    <source>
        <strain evidence="2 3">Bristol N2</strain>
    </source>
</reference>
<keyword evidence="1" id="KW-0472">Membrane</keyword>
<sequence>MKATAAQNNSTHASVATKNSNYRGATYIFDKAIGGIVYASFIIAGAIVFVGSKVEGFIGLDENRSDDQEWTVIRQ</sequence>
<organism evidence="2 3">
    <name type="scientific">Caenorhabditis elegans</name>
    <dbReference type="NCBI Taxonomy" id="6239"/>
    <lineage>
        <taxon>Eukaryota</taxon>
        <taxon>Metazoa</taxon>
        <taxon>Ecdysozoa</taxon>
        <taxon>Nematoda</taxon>
        <taxon>Chromadorea</taxon>
        <taxon>Rhabditida</taxon>
        <taxon>Rhabditina</taxon>
        <taxon>Rhabditomorpha</taxon>
        <taxon>Rhabditoidea</taxon>
        <taxon>Rhabditidae</taxon>
        <taxon>Peloderinae</taxon>
        <taxon>Caenorhabditis</taxon>
    </lineage>
</organism>
<proteinExistence type="predicted"/>
<keyword evidence="1" id="KW-1133">Transmembrane helix</keyword>
<keyword evidence="1" id="KW-0812">Transmembrane</keyword>
<evidence type="ECO:0000313" key="2">
    <source>
        <dbReference type="EMBL" id="CDR32757.1"/>
    </source>
</evidence>
<evidence type="ECO:0000313" key="3">
    <source>
        <dbReference type="Proteomes" id="UP000001940"/>
    </source>
</evidence>
<dbReference type="Bgee" id="WBGene00219796">
    <property type="expression patterns" value="Expressed in embryo and 3 other cell types or tissues"/>
</dbReference>
<keyword evidence="3" id="KW-1185">Reference proteome</keyword>
<dbReference type="Proteomes" id="UP000001940">
    <property type="component" value="Chromosome I"/>
</dbReference>
<feature type="transmembrane region" description="Helical" evidence="1">
    <location>
        <begin position="32"/>
        <end position="50"/>
    </location>
</feature>
<dbReference type="AGR" id="WB:WBGene00219796"/>
<evidence type="ECO:0000256" key="1">
    <source>
        <dbReference type="SAM" id="Phobius"/>
    </source>
</evidence>
<dbReference type="KEGG" id="cel:CELE_C03D6.9"/>
<name>A0A061AL07_CAEEL</name>
<dbReference type="EMBL" id="BX284601">
    <property type="protein sequence ID" value="CDR32757.1"/>
    <property type="molecule type" value="Genomic_DNA"/>
</dbReference>
<gene>
    <name evidence="2 4" type="ORF">C03D6.9</name>
    <name evidence="2" type="ORF">CELE_C03D6.9</name>
</gene>